<evidence type="ECO:0000313" key="3">
    <source>
        <dbReference type="EMBL" id="KAF3533701.1"/>
    </source>
</evidence>
<evidence type="ECO:0000313" key="4">
    <source>
        <dbReference type="Proteomes" id="UP000266723"/>
    </source>
</evidence>
<feature type="region of interest" description="Disordered" evidence="1">
    <location>
        <begin position="1"/>
        <end position="118"/>
    </location>
</feature>
<name>A0A3N6T3L2_BRACR</name>
<feature type="compositionally biased region" description="Polar residues" evidence="1">
    <location>
        <begin position="78"/>
        <end position="118"/>
    </location>
</feature>
<dbReference type="Proteomes" id="UP000266723">
    <property type="component" value="Unassembled WGS sequence"/>
</dbReference>
<gene>
    <name evidence="3" type="ORF">DY000_02042659</name>
    <name evidence="2" type="ORF">F2Q70_00037092</name>
</gene>
<dbReference type="EMBL" id="QGKV02001507">
    <property type="protein sequence ID" value="KAF3533701.1"/>
    <property type="molecule type" value="Genomic_DNA"/>
</dbReference>
<organism evidence="2">
    <name type="scientific">Brassica cretica</name>
    <name type="common">Mustard</name>
    <dbReference type="NCBI Taxonomy" id="69181"/>
    <lineage>
        <taxon>Eukaryota</taxon>
        <taxon>Viridiplantae</taxon>
        <taxon>Streptophyta</taxon>
        <taxon>Embryophyta</taxon>
        <taxon>Tracheophyta</taxon>
        <taxon>Spermatophyta</taxon>
        <taxon>Magnoliopsida</taxon>
        <taxon>eudicotyledons</taxon>
        <taxon>Gunneridae</taxon>
        <taxon>Pentapetalae</taxon>
        <taxon>rosids</taxon>
        <taxon>malvids</taxon>
        <taxon>Brassicales</taxon>
        <taxon>Brassicaceae</taxon>
        <taxon>Brassiceae</taxon>
        <taxon>Brassica</taxon>
    </lineage>
</organism>
<protein>
    <submittedName>
        <fullName evidence="2">Uncharacterized protein</fullName>
    </submittedName>
</protein>
<comment type="caution">
    <text evidence="2">The sequence shown here is derived from an EMBL/GenBank/DDBJ whole genome shotgun (WGS) entry which is preliminary data.</text>
</comment>
<dbReference type="EMBL" id="QGKY02000246">
    <property type="protein sequence ID" value="KAF2584005.1"/>
    <property type="molecule type" value="Genomic_DNA"/>
</dbReference>
<reference evidence="2" key="1">
    <citation type="submission" date="2019-12" db="EMBL/GenBank/DDBJ databases">
        <title>Genome sequencing and annotation of Brassica cretica.</title>
        <authorList>
            <person name="Studholme D.J."/>
            <person name="Sarris P.F."/>
        </authorList>
    </citation>
    <scope>NUCLEOTIDE SEQUENCE</scope>
    <source>
        <strain evidence="2">PFS-102/07</strain>
        <tissue evidence="2">Leaf</tissue>
    </source>
</reference>
<evidence type="ECO:0000256" key="1">
    <source>
        <dbReference type="SAM" id="MobiDB-lite"/>
    </source>
</evidence>
<accession>A0A3N6T3L2</accession>
<feature type="compositionally biased region" description="Pro residues" evidence="1">
    <location>
        <begin position="24"/>
        <end position="34"/>
    </location>
</feature>
<reference evidence="3 4" key="3">
    <citation type="journal article" date="2020" name="BMC Genomics">
        <title>Intraspecific diversification of the crop wild relative Brassica cretica Lam. using demographic model selection.</title>
        <authorList>
            <person name="Kioukis A."/>
            <person name="Michalopoulou V.A."/>
            <person name="Briers L."/>
            <person name="Pirintsos S."/>
            <person name="Studholme D.J."/>
            <person name="Pavlidis P."/>
            <person name="Sarris P.F."/>
        </authorList>
    </citation>
    <scope>NUCLEOTIDE SEQUENCE [LARGE SCALE GENOMIC DNA]</scope>
    <source>
        <strain evidence="4">cv. PFS-1207/04</strain>
        <strain evidence="3">PFS-1207/04</strain>
    </source>
</reference>
<keyword evidence="4" id="KW-1185">Reference proteome</keyword>
<reference evidence="3" key="2">
    <citation type="submission" date="2019-12" db="EMBL/GenBank/DDBJ databases">
        <authorList>
            <person name="Studholme D.J."/>
            <person name="Sarris P."/>
        </authorList>
    </citation>
    <scope>NUCLEOTIDE SEQUENCE</scope>
    <source>
        <strain evidence="3">PFS-1207/04</strain>
        <tissue evidence="3">Leaf</tissue>
    </source>
</reference>
<evidence type="ECO:0000313" key="2">
    <source>
        <dbReference type="EMBL" id="KAF2584005.1"/>
    </source>
</evidence>
<dbReference type="AlphaFoldDB" id="A0A3N6T3L2"/>
<sequence length="118" mass="12415">MQSCWNVPGRASVMPLSSLTSGEGPPPPEPPHLPDPPDHESPLALTDFPPLKNSNLHQKLKSKSLNPRLLASPPLTAATPSNSAVNLTSPDTFMVDSETTTPSPVGTGFSTKSLPPKE</sequence>
<proteinExistence type="predicted"/>